<organism evidence="1 2">
    <name type="scientific">Eretmocerus hayati</name>
    <dbReference type="NCBI Taxonomy" id="131215"/>
    <lineage>
        <taxon>Eukaryota</taxon>
        <taxon>Metazoa</taxon>
        <taxon>Ecdysozoa</taxon>
        <taxon>Arthropoda</taxon>
        <taxon>Hexapoda</taxon>
        <taxon>Insecta</taxon>
        <taxon>Pterygota</taxon>
        <taxon>Neoptera</taxon>
        <taxon>Endopterygota</taxon>
        <taxon>Hymenoptera</taxon>
        <taxon>Apocrita</taxon>
        <taxon>Proctotrupomorpha</taxon>
        <taxon>Chalcidoidea</taxon>
        <taxon>Aphelinidae</taxon>
        <taxon>Aphelininae</taxon>
        <taxon>Eretmocerus</taxon>
    </lineage>
</organism>
<accession>A0ACC2NL90</accession>
<reference evidence="1" key="1">
    <citation type="submission" date="2023-04" db="EMBL/GenBank/DDBJ databases">
        <title>A chromosome-level genome assembly of the parasitoid wasp Eretmocerus hayati.</title>
        <authorList>
            <person name="Zhong Y."/>
            <person name="Liu S."/>
            <person name="Liu Y."/>
        </authorList>
    </citation>
    <scope>NUCLEOTIDE SEQUENCE</scope>
    <source>
        <strain evidence="1">ZJU_SS_LIU_2023</strain>
    </source>
</reference>
<proteinExistence type="predicted"/>
<keyword evidence="2" id="KW-1185">Reference proteome</keyword>
<name>A0ACC2NL90_9HYME</name>
<dbReference type="EMBL" id="CM056743">
    <property type="protein sequence ID" value="KAJ8670320.1"/>
    <property type="molecule type" value="Genomic_DNA"/>
</dbReference>
<evidence type="ECO:0000313" key="1">
    <source>
        <dbReference type="EMBL" id="KAJ8670320.1"/>
    </source>
</evidence>
<evidence type="ECO:0000313" key="2">
    <source>
        <dbReference type="Proteomes" id="UP001239111"/>
    </source>
</evidence>
<dbReference type="Proteomes" id="UP001239111">
    <property type="component" value="Chromosome 3"/>
</dbReference>
<sequence>MLAKLESLTWHYLNVKEYTTVHMVVGDSYRKIARQVSTPDTAPTSLSSPQGTVGGLQQQQQQQQTPVQQPQVQPQQQPQVQPQSQPQQQQQQQQQPQQQQQQQQAPSALHTDSMQQTKDALNPSTTQQPGPLRNGTAAPPVVSMSPGVMPFYSDAGAGFRPAGGFGNAGTVWHQGVAVEAAQATWAPQQFIQQMPAAPNQIDELRYHPQYSAASPYHPQTVAYQQQTFITADQSAFQRASSAGPYTIAGQPSPLGPVGSQTGNPQAQRPTLNGQFIDPTAAATTAPQTVNYDRQEYVNGYQQQDITMAPPPSTTPNSRSSSVHVEGQQTQQAQNQQASQSAQPGDTQVKGFAAIAANNVSGNEMPGYPLQPGPQSLHSSNGYPGFVEMGQQQQWQQVSDTNQQHICQQELSRPPSHMSWENGSVKDQAPQTPQSWSDNMDSQQQQQSQTSWPQLSPSQNSNPRATPSGQQQQQAQGWPQHSPKMPDPNAAGQKSPRMTPGPVQHNWPQTSPEIQSPSQQNPRLTPSNQWQQQQTKVEQNPRLTPSNQMSWPDTPTSQPNWSPNSIKSDGSQQQQSSQQQQQQWDSQPSPRRTPSHQPAAWQNQSGQDKIDGQMNWSPKSENNQNSWGQQNTKQDMQNSGERLANWQQQNSDAQNQTQQQVNSQQTNNGDGTNGDSSTDNRLRESHEKSDELQEKMNDQFMSQSRMSMNQTSESMTGNFLLHSHHPRANSLPDGGGLWGWSEGSATGLNANTSSNSSLSSGVSSIDNLINFTSAQRDKHLYAPITNLSDSNKQDKKSNNQWNPALCDKDSTHTADDKSFQQTLCMDSAEKNHSIIQGTANYPLSNLRRSESIDPKASPGHDIPEVQFNANQKIKQEHNCFGKGATTLNGHGSSEDIKIETDNGESQDSNYKFRGDGGPAKVSPGKGSWCCRRGGTDQPTVEHLREGCCQGLQTRDEILEDSEQKDETKNEDANTPRTGNSTKSQEHLEKLKNNVRTEVPDCDCFTADKCPPEPGSYYTHLGAAACLSDLRSDLERRTGLKGNAIRFEKVLYTGKEGKTTQGCPMAKWIIRRSGVEEKVLAIVKHRKGHKCPTAWIVVAMVAWEGVPNHEADRIYSLLSHKLNRFGLPTTRRCGTNEPRTCACQGLDPDSCGASFSFGCSWSMYYNGCKYARSKTVRKFRLSVRTEEQEVEERMHVLATLLSPLYLSLAPEAFNNQTQFEREASECRLGFKPGRPFSGVTACIDFCAHSHRDLHNMNNGCTVVVSLTKHRSLSKPDDEQLHVLPLYVMDDSDEFGSKEGQEAKVKSGALEVLTKYPCEVRVRSVPLQPCRRHGKKRKEDESDSANNKKEIKNSTEKMVETNRPASIYHDASRAPLRDPSLSLEMTSMLDGMDPQLQSSQVSSTVLDSPVSMYQNWNYPSDQQYRSGWLDQRKNNWMSPWPEYGAFGGLDREIKVDPDSTVLDESRPRSTISQDDCRPSSRNMQSSLSPRGHPISPRSSLPNTSGESSFLTPPRTCPSTPQDQRIISPRSSGYSSAPSDFNMSTPSPRSFQNSLDSGQSSISPRTDYHSPFNFDSPQRNPPSRNNQHLSTPVGSDAFRGNPSPSPNQLRSPSLNLTDSYTSNVSPLRYTSEQQNQRLPGGSTLNSYDAQNAKTLSPYVPHSRSQIPRISDYPNQGNVTPGSAAPGYSLHNPFNVQSLTNQSYDQKNESFINAPDAKKSVSGSSVFPSYPSVPNEQSNWSSLSSWGSDANKKSVQPPLPAIQQSSFGSTSKPPSWDEKPVSSELPRTSWESSTEPPSPFRVPKGRPPSRTTPNHGTSDSNSSLGSSSKTFLKPQEPIRSSPFSDAQNRSYLTGQNHQRKVEWPQDRLREGFNETSRQDLVAHSASSLSWAEAGMKQAQELQHAMTNAHHHAHHHHPPFAPQYGYHPGYPPVFDKPYPSAWDGYGYAAAAAAAAYQQHPPGCDYPGAYPPRPPTGAPPQYPYQQTSHHPLGWPAAHRWDLYGPSAAPYLPMLAEPPPPKAEPLGEVADFSDNEECFKDSQMGGVAIALGHGSVLFECAKHEMHATTALRRPNRLNPTRISLVFYQHRNLNRPRHGWDEWEEKMRLRKLGVTASSGANSSSGCTTTTTTTSNTSALQSSNPAPNVNLQHQQHQMNGTGDVPSAALLAQLPHVPNSQFMLRSPTYTTMTWTTLFPMHPCMITGPYQEGGAIG</sequence>
<gene>
    <name evidence="1" type="ORF">QAD02_001579</name>
</gene>
<protein>
    <submittedName>
        <fullName evidence="1">Uncharacterized protein</fullName>
    </submittedName>
</protein>
<comment type="caution">
    <text evidence="1">The sequence shown here is derived from an EMBL/GenBank/DDBJ whole genome shotgun (WGS) entry which is preliminary data.</text>
</comment>